<accession>T0PTU4</accession>
<keyword evidence="2" id="KW-1185">Reference proteome</keyword>
<dbReference type="AlphaFoldDB" id="T0PTU4"/>
<dbReference type="Proteomes" id="UP000030762">
    <property type="component" value="Unassembled WGS sequence"/>
</dbReference>
<proteinExistence type="predicted"/>
<evidence type="ECO:0008006" key="3">
    <source>
        <dbReference type="Google" id="ProtNLM"/>
    </source>
</evidence>
<evidence type="ECO:0000313" key="1">
    <source>
        <dbReference type="EMBL" id="EQC25656.1"/>
    </source>
</evidence>
<protein>
    <recommendedName>
        <fullName evidence="3">START domain-containing protein</fullName>
    </recommendedName>
</protein>
<dbReference type="RefSeq" id="XP_008620913.1">
    <property type="nucleotide sequence ID" value="XM_008622691.1"/>
</dbReference>
<dbReference type="VEuPathDB" id="FungiDB:SDRG_16477"/>
<gene>
    <name evidence="1" type="ORF">SDRG_16477</name>
</gene>
<evidence type="ECO:0000313" key="2">
    <source>
        <dbReference type="Proteomes" id="UP000030762"/>
    </source>
</evidence>
<name>T0PTU4_SAPDV</name>
<dbReference type="EMBL" id="JH767262">
    <property type="protein sequence ID" value="EQC25656.1"/>
    <property type="molecule type" value="Genomic_DNA"/>
</dbReference>
<sequence length="341" mass="39099">MSVERKRAIRELQRQVYDLECTLRALRRGQTTQLPWEDVALALKDDFLSLVTDHRTLKQRLEDQRQLLAHMHTWVHRNLRTASDDPYAASYLLRGSTASREMAFAWLIRQQYAQTFAVMDQQFYPLDPRAEHVDIGYSLGDTTSDTNAFALHVTTQMLLPYALPTATAGVFEAERSFTAVFRTADNARSHASRDLCVRGHDVSYTHEAMALSRDAVIANTVLLGRVNASATRTILVLRTISHDDAYPIAPRTWRSPVLQWTVLDALDATTTRCRTYYFADSLWRGATRVPLQRLGARFNVDLRQPDGLHRLCEANRRFQLNQRAFFRAHLDATLRRVAHDT</sequence>
<dbReference type="GeneID" id="19957204"/>
<dbReference type="OrthoDB" id="10302517at2759"/>
<reference evidence="1 2" key="1">
    <citation type="submission" date="2012-04" db="EMBL/GenBank/DDBJ databases">
        <title>The Genome Sequence of Saprolegnia declina VS20.</title>
        <authorList>
            <consortium name="The Broad Institute Genome Sequencing Platform"/>
            <person name="Russ C."/>
            <person name="Nusbaum C."/>
            <person name="Tyler B."/>
            <person name="van West P."/>
            <person name="Dieguez-Uribeondo J."/>
            <person name="de Bruijn I."/>
            <person name="Tripathy S."/>
            <person name="Jiang R."/>
            <person name="Young S.K."/>
            <person name="Zeng Q."/>
            <person name="Gargeya S."/>
            <person name="Fitzgerald M."/>
            <person name="Haas B."/>
            <person name="Abouelleil A."/>
            <person name="Alvarado L."/>
            <person name="Arachchi H.M."/>
            <person name="Berlin A."/>
            <person name="Chapman S.B."/>
            <person name="Goldberg J."/>
            <person name="Griggs A."/>
            <person name="Gujja S."/>
            <person name="Hansen M."/>
            <person name="Howarth C."/>
            <person name="Imamovic A."/>
            <person name="Larimer J."/>
            <person name="McCowen C."/>
            <person name="Montmayeur A."/>
            <person name="Murphy C."/>
            <person name="Neiman D."/>
            <person name="Pearson M."/>
            <person name="Priest M."/>
            <person name="Roberts A."/>
            <person name="Saif S."/>
            <person name="Shea T."/>
            <person name="Sisk P."/>
            <person name="Sykes S."/>
            <person name="Wortman J."/>
            <person name="Nusbaum C."/>
            <person name="Birren B."/>
        </authorList>
    </citation>
    <scope>NUCLEOTIDE SEQUENCE [LARGE SCALE GENOMIC DNA]</scope>
    <source>
        <strain evidence="1 2">VS20</strain>
    </source>
</reference>
<organism evidence="1 2">
    <name type="scientific">Saprolegnia diclina (strain VS20)</name>
    <dbReference type="NCBI Taxonomy" id="1156394"/>
    <lineage>
        <taxon>Eukaryota</taxon>
        <taxon>Sar</taxon>
        <taxon>Stramenopiles</taxon>
        <taxon>Oomycota</taxon>
        <taxon>Saprolegniomycetes</taxon>
        <taxon>Saprolegniales</taxon>
        <taxon>Saprolegniaceae</taxon>
        <taxon>Saprolegnia</taxon>
    </lineage>
</organism>
<dbReference type="OMA" id="RTYYFAD"/>
<dbReference type="InParanoid" id="T0PTU4"/>